<evidence type="ECO:0000256" key="1">
    <source>
        <dbReference type="ARBA" id="ARBA00004571"/>
    </source>
</evidence>
<dbReference type="SUPFAM" id="SSF56935">
    <property type="entry name" value="Porins"/>
    <property type="match status" value="1"/>
</dbReference>
<evidence type="ECO:0000256" key="2">
    <source>
        <dbReference type="ARBA" id="ARBA00008163"/>
    </source>
</evidence>
<protein>
    <submittedName>
        <fullName evidence="9">OmpP1/FadL family transporter</fullName>
    </submittedName>
</protein>
<proteinExistence type="inferred from homology"/>
<evidence type="ECO:0000256" key="6">
    <source>
        <dbReference type="ARBA" id="ARBA00023136"/>
    </source>
</evidence>
<keyword evidence="10" id="KW-1185">Reference proteome</keyword>
<comment type="subcellular location">
    <subcellularLocation>
        <location evidence="1">Cell outer membrane</location>
        <topology evidence="1">Multi-pass membrane protein</topology>
    </subcellularLocation>
</comment>
<dbReference type="EMBL" id="JAJIRN010000001">
    <property type="protein sequence ID" value="MCV2366912.1"/>
    <property type="molecule type" value="Genomic_DNA"/>
</dbReference>
<keyword evidence="5 8" id="KW-0732">Signal</keyword>
<evidence type="ECO:0000313" key="10">
    <source>
        <dbReference type="Proteomes" id="UP001209701"/>
    </source>
</evidence>
<keyword evidence="7" id="KW-0998">Cell outer membrane</keyword>
<name>A0ABT2Y9D4_9BURK</name>
<keyword evidence="4" id="KW-0812">Transmembrane</keyword>
<evidence type="ECO:0000256" key="7">
    <source>
        <dbReference type="ARBA" id="ARBA00023237"/>
    </source>
</evidence>
<dbReference type="Pfam" id="PF03349">
    <property type="entry name" value="Toluene_X"/>
    <property type="match status" value="1"/>
</dbReference>
<dbReference type="PANTHER" id="PTHR35093:SF8">
    <property type="entry name" value="OUTER MEMBRANE PROTEIN NMB0088-RELATED"/>
    <property type="match status" value="1"/>
</dbReference>
<dbReference type="Proteomes" id="UP001209701">
    <property type="component" value="Unassembled WGS sequence"/>
</dbReference>
<evidence type="ECO:0000256" key="4">
    <source>
        <dbReference type="ARBA" id="ARBA00022692"/>
    </source>
</evidence>
<dbReference type="RefSeq" id="WP_263569525.1">
    <property type="nucleotide sequence ID" value="NZ_JAJIRN010000001.1"/>
</dbReference>
<organism evidence="9 10">
    <name type="scientific">Roseateles oligotrophus</name>
    <dbReference type="NCBI Taxonomy" id="1769250"/>
    <lineage>
        <taxon>Bacteria</taxon>
        <taxon>Pseudomonadati</taxon>
        <taxon>Pseudomonadota</taxon>
        <taxon>Betaproteobacteria</taxon>
        <taxon>Burkholderiales</taxon>
        <taxon>Sphaerotilaceae</taxon>
        <taxon>Roseateles</taxon>
    </lineage>
</organism>
<dbReference type="PANTHER" id="PTHR35093">
    <property type="entry name" value="OUTER MEMBRANE PROTEIN NMB0088-RELATED"/>
    <property type="match status" value="1"/>
</dbReference>
<keyword evidence="6" id="KW-0472">Membrane</keyword>
<dbReference type="Gene3D" id="2.40.160.60">
    <property type="entry name" value="Outer membrane protein transport protein (OMPP1/FadL/TodX)"/>
    <property type="match status" value="1"/>
</dbReference>
<evidence type="ECO:0000256" key="8">
    <source>
        <dbReference type="SAM" id="SignalP"/>
    </source>
</evidence>
<sequence length="497" mass="52648">MARPSKINSGPRHHALAALIASGLSLLLPANQAQAAGYRFGTQSAAGEGTANANGAEGADASTIFANPAAITRLSGWQFSGVLDFVKPNVRFTDQGSTIALPGSGFQPVPISKAGESQSPTNSVVVPHFYGSYKYSDSMAFGVGAFVPYGAKLDYEPSWGGRYNLNSVELKSFAINPNIAWKPSQSLSLAFGITAQYMEGDLKRATPYGSAYAAGLLAAAGQAAAGGAPGLALQLRQQAAKVFGDSAYDGSVHVSGNDWGFGTNLALLWEIDEQTRVGASWRSSISHKLKGTGDWTQPSNLPPEVLAAITGKPGDGHSKLDHNDSGASLNVKTHDSLSMNAFRQLDSRFAVMADATWYRYSTLETLRINFDSTAAPSITAEHWKDAWRVSLGGNWKVAPALLLRAGVSFDKSPVDTVYRSPALPDSDRTWYALGANFAINKQASVDLSFGYVKLKDAPMSATDDAEGVVPCSCAYSTVRGNYESSAKTVGVQLNYQF</sequence>
<reference evidence="9 10" key="1">
    <citation type="submission" date="2021-11" db="EMBL/GenBank/DDBJ databases">
        <authorList>
            <person name="Liang Q."/>
            <person name="Mou H."/>
            <person name="Liu Z."/>
        </authorList>
    </citation>
    <scope>NUCLEOTIDE SEQUENCE [LARGE SCALE GENOMIC DNA]</scope>
    <source>
        <strain evidence="9 10">CHU3</strain>
    </source>
</reference>
<evidence type="ECO:0000256" key="5">
    <source>
        <dbReference type="ARBA" id="ARBA00022729"/>
    </source>
</evidence>
<gene>
    <name evidence="9" type="ORF">LNV07_02220</name>
</gene>
<comment type="similarity">
    <text evidence="2">Belongs to the OmpP1/FadL family.</text>
</comment>
<feature type="signal peptide" evidence="8">
    <location>
        <begin position="1"/>
        <end position="35"/>
    </location>
</feature>
<accession>A0ABT2Y9D4</accession>
<comment type="caution">
    <text evidence="9">The sequence shown here is derived from an EMBL/GenBank/DDBJ whole genome shotgun (WGS) entry which is preliminary data.</text>
</comment>
<evidence type="ECO:0000256" key="3">
    <source>
        <dbReference type="ARBA" id="ARBA00022452"/>
    </source>
</evidence>
<keyword evidence="3" id="KW-1134">Transmembrane beta strand</keyword>
<dbReference type="InterPro" id="IPR005017">
    <property type="entry name" value="OMPP1/FadL/TodX"/>
</dbReference>
<feature type="chain" id="PRO_5047175873" evidence="8">
    <location>
        <begin position="36"/>
        <end position="497"/>
    </location>
</feature>
<evidence type="ECO:0000313" key="9">
    <source>
        <dbReference type="EMBL" id="MCV2366912.1"/>
    </source>
</evidence>